<dbReference type="Proteomes" id="UP000789570">
    <property type="component" value="Unassembled WGS sequence"/>
</dbReference>
<dbReference type="AlphaFoldDB" id="A0A9N9BQ85"/>
<feature type="coiled-coil region" evidence="1">
    <location>
        <begin position="54"/>
        <end position="124"/>
    </location>
</feature>
<evidence type="ECO:0000313" key="3">
    <source>
        <dbReference type="Proteomes" id="UP000789570"/>
    </source>
</evidence>
<proteinExistence type="predicted"/>
<comment type="caution">
    <text evidence="2">The sequence shown here is derived from an EMBL/GenBank/DDBJ whole genome shotgun (WGS) entry which is preliminary data.</text>
</comment>
<protein>
    <submittedName>
        <fullName evidence="2">4680_t:CDS:1</fullName>
    </submittedName>
</protein>
<dbReference type="EMBL" id="CAJVPQ010001823">
    <property type="protein sequence ID" value="CAG8571548.1"/>
    <property type="molecule type" value="Genomic_DNA"/>
</dbReference>
<keyword evidence="3" id="KW-1185">Reference proteome</keyword>
<gene>
    <name evidence="2" type="ORF">FCALED_LOCUS7121</name>
</gene>
<evidence type="ECO:0000313" key="2">
    <source>
        <dbReference type="EMBL" id="CAG8571548.1"/>
    </source>
</evidence>
<keyword evidence="1" id="KW-0175">Coiled coil</keyword>
<accession>A0A9N9BQ85</accession>
<dbReference type="Gene3D" id="1.20.5.340">
    <property type="match status" value="1"/>
</dbReference>
<evidence type="ECO:0000256" key="1">
    <source>
        <dbReference type="SAM" id="Coils"/>
    </source>
</evidence>
<organism evidence="2 3">
    <name type="scientific">Funneliformis caledonium</name>
    <dbReference type="NCBI Taxonomy" id="1117310"/>
    <lineage>
        <taxon>Eukaryota</taxon>
        <taxon>Fungi</taxon>
        <taxon>Fungi incertae sedis</taxon>
        <taxon>Mucoromycota</taxon>
        <taxon>Glomeromycotina</taxon>
        <taxon>Glomeromycetes</taxon>
        <taxon>Glomerales</taxon>
        <taxon>Glomeraceae</taxon>
        <taxon>Funneliformis</taxon>
    </lineage>
</organism>
<sequence>MERIHQILVDMRERFPHCSKNIEQDLRELISRPLRNQFMTICFQHSLMHNYKWEGSKIEQIKDLEAEVEELEERKLESASKKISHLEAQVEKLEEESSQKSKKIEKLSKQLTDIETQNENLKNSFYLDNKPLPALPVEENKLSTKQNIFKQLKTKAKVKFQKLQKLIKREKFHNQEVIAQIEVKSK</sequence>
<reference evidence="2" key="1">
    <citation type="submission" date="2021-06" db="EMBL/GenBank/DDBJ databases">
        <authorList>
            <person name="Kallberg Y."/>
            <person name="Tangrot J."/>
            <person name="Rosling A."/>
        </authorList>
    </citation>
    <scope>NUCLEOTIDE SEQUENCE</scope>
    <source>
        <strain evidence="2">UK204</strain>
    </source>
</reference>
<name>A0A9N9BQ85_9GLOM</name>